<dbReference type="GO" id="GO:0005737">
    <property type="term" value="C:cytoplasm"/>
    <property type="evidence" value="ECO:0007669"/>
    <property type="project" value="TreeGrafter"/>
</dbReference>
<dbReference type="PANTHER" id="PTHR48101">
    <property type="entry name" value="METHYLMALONYL-COA MUTASE, MITOCHONDRIAL-RELATED"/>
    <property type="match status" value="1"/>
</dbReference>
<keyword evidence="4" id="KW-0413">Isomerase</keyword>
<dbReference type="GO" id="GO:0019678">
    <property type="term" value="P:propionate metabolic process, methylmalonyl pathway"/>
    <property type="evidence" value="ECO:0007669"/>
    <property type="project" value="TreeGrafter"/>
</dbReference>
<evidence type="ECO:0000256" key="1">
    <source>
        <dbReference type="ARBA" id="ARBA00001922"/>
    </source>
</evidence>
<evidence type="ECO:0000256" key="4">
    <source>
        <dbReference type="ARBA" id="ARBA00023235"/>
    </source>
</evidence>
<comment type="similarity">
    <text evidence="2">Belongs to the methylmalonyl-CoA mutase family.</text>
</comment>
<organism evidence="7 8">
    <name type="scientific">Methylobrevis albus</name>
    <dbReference type="NCBI Taxonomy" id="2793297"/>
    <lineage>
        <taxon>Bacteria</taxon>
        <taxon>Pseudomonadati</taxon>
        <taxon>Pseudomonadota</taxon>
        <taxon>Alphaproteobacteria</taxon>
        <taxon>Hyphomicrobiales</taxon>
        <taxon>Pleomorphomonadaceae</taxon>
        <taxon>Methylobrevis</taxon>
    </lineage>
</organism>
<reference evidence="7" key="1">
    <citation type="submission" date="2020-12" db="EMBL/GenBank/DDBJ databases">
        <title>Methylobrevis albus sp. nov., isolated from fresh water lack sediment.</title>
        <authorList>
            <person name="Zou Q."/>
        </authorList>
    </citation>
    <scope>NUCLEOTIDE SEQUENCE</scope>
    <source>
        <strain evidence="7">L22</strain>
    </source>
</reference>
<comment type="caution">
    <text evidence="7">The sequence shown here is derived from an EMBL/GenBank/DDBJ whole genome shotgun (WGS) entry which is preliminary data.</text>
</comment>
<evidence type="ECO:0000313" key="8">
    <source>
        <dbReference type="Proteomes" id="UP000631694"/>
    </source>
</evidence>
<dbReference type="AlphaFoldDB" id="A0A931MWI5"/>
<name>A0A931MWI5_9HYPH</name>
<dbReference type="PANTHER" id="PTHR48101:SF4">
    <property type="entry name" value="METHYLMALONYL-COA MUTASE, MITOCHONDRIAL"/>
    <property type="match status" value="1"/>
</dbReference>
<comment type="cofactor">
    <cofactor evidence="1">
        <name>adenosylcob(III)alamin</name>
        <dbReference type="ChEBI" id="CHEBI:18408"/>
    </cofactor>
</comment>
<dbReference type="InterPro" id="IPR016176">
    <property type="entry name" value="Cbl-dep_enz_cat"/>
</dbReference>
<sequence>MSSTSPSPALALAPADAPTLGAFLDPAMPKAMATDWEAAVAKALKGGTLDGIAARTAEGIVVPPLSVPRRDAVAIAGRAAGTPWTIVQRLVVGPDAAAANAAALDELNGGVGALDIVLSSGALPDPARLFEGVYTDLIDIHLAGIAPGAPARAEIANFLAARRGDSAGTLHLGIDPYAPGQMVAESAAAVSDAIALGQSAGLPGTWLTTAGQGWHGAGATSAQQLAAALATTAEYLRAGESEGSVDPADLFRRIEFRIVADQNQFLTIARLRAFRRLHTLFAEACGFRPSAAFVHAEGARRMLTRRDPWVNILRSTIAAFSAAIGGADSIGTLPHTAVLGLPDDEARRLSRNVQTVLMEESNLHKVADPAAGSGGIEALTDALAEAAWAEFQQIEREGGLAASLAAGALPARIADAAAASQKAVARRREPISGTSTWPLLTERTAVVAGPLPEQPATPGPVQPYRIAEPWEALRDASDAILARTGARPLIYLANLGPIASFIARNNWAKNLFEAGGIETAGREAHLSADSVGPGFAASGARIACLCSNDATYAEFAVPAAEALKAAGAELVLIAGRAGESEAALRAAGVDRFVHEGLDMVALLTDLSGRLGADAATGA</sequence>
<dbReference type="EMBL" id="JADZLT010000041">
    <property type="protein sequence ID" value="MBH0237083.1"/>
    <property type="molecule type" value="Genomic_DNA"/>
</dbReference>
<evidence type="ECO:0000256" key="3">
    <source>
        <dbReference type="ARBA" id="ARBA00022628"/>
    </source>
</evidence>
<evidence type="ECO:0000313" key="7">
    <source>
        <dbReference type="EMBL" id="MBH0237083.1"/>
    </source>
</evidence>
<keyword evidence="8" id="KW-1185">Reference proteome</keyword>
<gene>
    <name evidence="7" type="ORF">I5731_04550</name>
</gene>
<dbReference type="RefSeq" id="WP_197310187.1">
    <property type="nucleotide sequence ID" value="NZ_JADZLT010000041.1"/>
</dbReference>
<keyword evidence="5" id="KW-0170">Cobalt</keyword>
<evidence type="ECO:0000259" key="6">
    <source>
        <dbReference type="Pfam" id="PF01642"/>
    </source>
</evidence>
<dbReference type="SUPFAM" id="SSF51703">
    <property type="entry name" value="Cobalamin (vitamin B12)-dependent enzymes"/>
    <property type="match status" value="1"/>
</dbReference>
<protein>
    <submittedName>
        <fullName evidence="7">Methylmalonyl-CoA mutase</fullName>
    </submittedName>
</protein>
<dbReference type="Proteomes" id="UP000631694">
    <property type="component" value="Unassembled WGS sequence"/>
</dbReference>
<dbReference type="InterPro" id="IPR006099">
    <property type="entry name" value="MeMalonylCoA_mutase_a/b_cat"/>
</dbReference>
<evidence type="ECO:0000256" key="2">
    <source>
        <dbReference type="ARBA" id="ARBA00008465"/>
    </source>
</evidence>
<accession>A0A931MWI5</accession>
<dbReference type="Gene3D" id="3.20.20.240">
    <property type="entry name" value="Methylmalonyl-CoA mutase"/>
    <property type="match status" value="1"/>
</dbReference>
<dbReference type="GO" id="GO:0031419">
    <property type="term" value="F:cobalamin binding"/>
    <property type="evidence" value="ECO:0007669"/>
    <property type="project" value="UniProtKB-KW"/>
</dbReference>
<dbReference type="InterPro" id="IPR036724">
    <property type="entry name" value="Cobalamin-bd_sf"/>
</dbReference>
<feature type="domain" description="Methylmalonyl-CoA mutase alpha/beta chain catalytic" evidence="6">
    <location>
        <begin position="209"/>
        <end position="437"/>
    </location>
</feature>
<dbReference type="SUPFAM" id="SSF52242">
    <property type="entry name" value="Cobalamin (vitamin B12)-binding domain"/>
    <property type="match status" value="1"/>
</dbReference>
<proteinExistence type="inferred from homology"/>
<dbReference type="GO" id="GO:0046872">
    <property type="term" value="F:metal ion binding"/>
    <property type="evidence" value="ECO:0007669"/>
    <property type="project" value="InterPro"/>
</dbReference>
<dbReference type="Gene3D" id="3.40.50.280">
    <property type="entry name" value="Cobalamin-binding domain"/>
    <property type="match status" value="1"/>
</dbReference>
<keyword evidence="3" id="KW-0846">Cobalamin</keyword>
<dbReference type="Pfam" id="PF01642">
    <property type="entry name" value="MM_CoA_mutase"/>
    <property type="match status" value="1"/>
</dbReference>
<dbReference type="GO" id="GO:0004494">
    <property type="term" value="F:methylmalonyl-CoA mutase activity"/>
    <property type="evidence" value="ECO:0007669"/>
    <property type="project" value="UniProtKB-EC"/>
</dbReference>
<evidence type="ECO:0000256" key="5">
    <source>
        <dbReference type="ARBA" id="ARBA00023285"/>
    </source>
</evidence>